<reference evidence="2" key="1">
    <citation type="submission" date="2022-05" db="EMBL/GenBank/DDBJ databases">
        <title>Expanded diversity of anoxic marine methylotrophy in a Black Sea sulfate reducing microorganism.</title>
        <authorList>
            <person name="Fischer P.Q."/>
            <person name="Stams A.J.M."/>
            <person name="Villanueva L."/>
            <person name="Sousa D.Z."/>
        </authorList>
    </citation>
    <scope>NUCLEOTIDE SEQUENCE</scope>
    <source>
        <strain evidence="2">P130</strain>
    </source>
</reference>
<dbReference type="InterPro" id="IPR046867">
    <property type="entry name" value="AldOxase/xan_DH_MoCoBD2"/>
</dbReference>
<dbReference type="InterPro" id="IPR000674">
    <property type="entry name" value="Ald_Oxase/Xan_DH_a/b"/>
</dbReference>
<proteinExistence type="predicted"/>
<comment type="caution">
    <text evidence="2">The sequence shown here is derived from an EMBL/GenBank/DDBJ whole genome shotgun (WGS) entry which is preliminary data.</text>
</comment>
<dbReference type="RefSeq" id="WP_252467801.1">
    <property type="nucleotide sequence ID" value="NZ_JAMHFY010000003.1"/>
</dbReference>
<dbReference type="Gene3D" id="3.30.365.10">
    <property type="entry name" value="Aldehyde oxidase/xanthine dehydrogenase, molybdopterin binding domain"/>
    <property type="match status" value="4"/>
</dbReference>
<dbReference type="Gene3D" id="3.90.1170.50">
    <property type="entry name" value="Aldehyde oxidase/xanthine dehydrogenase, a/b hammerhead"/>
    <property type="match status" value="1"/>
</dbReference>
<evidence type="ECO:0000259" key="1">
    <source>
        <dbReference type="SMART" id="SM01008"/>
    </source>
</evidence>
<dbReference type="PANTHER" id="PTHR11908">
    <property type="entry name" value="XANTHINE DEHYDROGENASE"/>
    <property type="match status" value="1"/>
</dbReference>
<dbReference type="EMBL" id="JAMJEV010000028">
    <property type="protein sequence ID" value="MDO0825579.1"/>
    <property type="molecule type" value="Genomic_DNA"/>
</dbReference>
<dbReference type="InterPro" id="IPR036856">
    <property type="entry name" value="Ald_Oxase/Xan_DH_a/b_sf"/>
</dbReference>
<dbReference type="InterPro" id="IPR008274">
    <property type="entry name" value="AldOxase/xan_DH_MoCoBD1"/>
</dbReference>
<dbReference type="Pfam" id="PF01315">
    <property type="entry name" value="Ald_Xan_dh_C"/>
    <property type="match status" value="1"/>
</dbReference>
<sequence length="714" mass="77271">MSHASGCSVPRVDALEKVTGKAVYPSDYSFPDMLHLRIVRATEAHARIKKIDTDSCLGIEGVYCFSAADVQENLFGNIIKDQPLFVKDKVRFYGEPIALIAADTPEKADRYAELVRVEYEPLPVINNLKEASEANCSPSVHDKGNLLLHLPFRKGEVEEAFSQSFLVIEDTFTVPVVDHAYLEMEAGVSYLDETGVLNIIAGTQNPFCDREEIARCLDIPLDKIRMRTATIGGGFGGKDGNTVQLFLALVTWQTKRAARLVFTREESLSTSYKRHAAKIEVKLGLDSAGLIKAYQAVLQYDTGAYAALGPAVLGLGVEHASGPYVIPNVQIDGYLYYTNKPPASAMRGFGVPQAAFAVETLLNRAAKILGLDPIKLRWQNALFKGAEGSLGQKMEHTVGLKDALELLENSWLWRERVQNTDPTIGYGMAAGYLSCGLGKGIPDSAKVEIEAFQDGTYDVRIGTVEIGQGSSTLFAQLAAEKLNVPKERIRLIMGDTALTYDSGSTAASRTSYICGNALLKAVDDLKRQKKIGVLNPIGIGEAVFPEERQLDLGIGWPHSMYTFIAQAAKVRVNRLTGEIELLDVFAVTEAGRVINPVALEGQIHGGVVMGVGYALTEQLDFRQGKPQQTSLSTYLLPTSLDSPNIEAVSVSAYEESGPLGLKGAAEVGTIVISPAIAAAVNEVIELPICELPISRQRITDYLSNTAKVVVTGGN</sequence>
<dbReference type="Proteomes" id="UP001176021">
    <property type="component" value="Unassembled WGS sequence"/>
</dbReference>
<dbReference type="PANTHER" id="PTHR11908:SF157">
    <property type="entry name" value="XANTHINE DEHYDROGENASE SUBUNIT D-RELATED"/>
    <property type="match status" value="1"/>
</dbReference>
<gene>
    <name evidence="2" type="ORF">M8H41_22470</name>
</gene>
<accession>A0ABT8QW71</accession>
<organism evidence="2 3">
    <name type="scientific">Desulfosporosinus nitroreducens</name>
    <dbReference type="NCBI Taxonomy" id="2018668"/>
    <lineage>
        <taxon>Bacteria</taxon>
        <taxon>Bacillati</taxon>
        <taxon>Bacillota</taxon>
        <taxon>Clostridia</taxon>
        <taxon>Eubacteriales</taxon>
        <taxon>Desulfitobacteriaceae</taxon>
        <taxon>Desulfosporosinus</taxon>
    </lineage>
</organism>
<evidence type="ECO:0000313" key="2">
    <source>
        <dbReference type="EMBL" id="MDO0825579.1"/>
    </source>
</evidence>
<dbReference type="InterPro" id="IPR016208">
    <property type="entry name" value="Ald_Oxase/xanthine_DH-like"/>
</dbReference>
<evidence type="ECO:0000313" key="3">
    <source>
        <dbReference type="Proteomes" id="UP001176021"/>
    </source>
</evidence>
<dbReference type="SMART" id="SM01008">
    <property type="entry name" value="Ald_Xan_dh_C"/>
    <property type="match status" value="1"/>
</dbReference>
<dbReference type="Pfam" id="PF02738">
    <property type="entry name" value="MoCoBD_1"/>
    <property type="match status" value="1"/>
</dbReference>
<dbReference type="SUPFAM" id="SSF56003">
    <property type="entry name" value="Molybdenum cofactor-binding domain"/>
    <property type="match status" value="1"/>
</dbReference>
<keyword evidence="3" id="KW-1185">Reference proteome</keyword>
<feature type="domain" description="Aldehyde oxidase/xanthine dehydrogenase a/b hammerhead" evidence="1">
    <location>
        <begin position="19"/>
        <end position="123"/>
    </location>
</feature>
<dbReference type="InterPro" id="IPR037165">
    <property type="entry name" value="AldOxase/xan_DH_Mopterin-bd_sf"/>
</dbReference>
<name>A0ABT8QW71_9FIRM</name>
<dbReference type="Pfam" id="PF20256">
    <property type="entry name" value="MoCoBD_2"/>
    <property type="match status" value="2"/>
</dbReference>
<dbReference type="SUPFAM" id="SSF54665">
    <property type="entry name" value="CO dehydrogenase molybdoprotein N-domain-like"/>
    <property type="match status" value="1"/>
</dbReference>
<protein>
    <submittedName>
        <fullName evidence="2">Xanthine dehydrogenase family protein molybdopterin-binding subunit</fullName>
    </submittedName>
</protein>